<dbReference type="Proteomes" id="UP000664859">
    <property type="component" value="Unassembled WGS sequence"/>
</dbReference>
<dbReference type="OrthoDB" id="189024at2759"/>
<gene>
    <name evidence="5" type="ORF">JKP88DRAFT_1970</name>
</gene>
<evidence type="ECO:0000259" key="4">
    <source>
        <dbReference type="Pfam" id="PF04755"/>
    </source>
</evidence>
<evidence type="ECO:0000313" key="6">
    <source>
        <dbReference type="Proteomes" id="UP000664859"/>
    </source>
</evidence>
<accession>A0A835ZKP4</accession>
<dbReference type="PANTHER" id="PTHR31906">
    <property type="entry name" value="PLASTID-LIPID-ASSOCIATED PROTEIN 4, CHLOROPLASTIC-RELATED"/>
    <property type="match status" value="1"/>
</dbReference>
<feature type="domain" description="Plastid lipid-associated protein/fibrillin conserved" evidence="4">
    <location>
        <begin position="62"/>
        <end position="224"/>
    </location>
</feature>
<sequence length="227" mass="24738">MRLSNLCVLLVAAPAVGLNTAGSFARKSVLADRSHRNGSKGGGVSMRSFFGSSATTTKVSTRQALLDAIAPLDRGRAASEEQKQEVLELFGKLEKENKEKKPLESPNVNGRWTLTYTTSQSILGLNTIRPLRSVGPIYQDIDAVNLKARNEETVKPLPFVKFTRAVNAVLEPQSASKVKVLFKQFEIGPLKVKAPASAIGFLDVTYLDPTLRLSRGDKGNIFILQKL</sequence>
<feature type="signal peptide" evidence="3">
    <location>
        <begin position="1"/>
        <end position="21"/>
    </location>
</feature>
<evidence type="ECO:0000313" key="5">
    <source>
        <dbReference type="EMBL" id="KAG5192694.1"/>
    </source>
</evidence>
<dbReference type="InterPro" id="IPR039633">
    <property type="entry name" value="PAP"/>
</dbReference>
<keyword evidence="3" id="KW-0732">Signal</keyword>
<name>A0A835ZKP4_9STRA</name>
<evidence type="ECO:0000256" key="2">
    <source>
        <dbReference type="ARBA" id="ARBA00022640"/>
    </source>
</evidence>
<dbReference type="GO" id="GO:0009536">
    <property type="term" value="C:plastid"/>
    <property type="evidence" value="ECO:0007669"/>
    <property type="project" value="UniProtKB-SubCell"/>
</dbReference>
<dbReference type="EMBL" id="JAFCMP010000002">
    <property type="protein sequence ID" value="KAG5192694.1"/>
    <property type="molecule type" value="Genomic_DNA"/>
</dbReference>
<keyword evidence="6" id="KW-1185">Reference proteome</keyword>
<dbReference type="Pfam" id="PF04755">
    <property type="entry name" value="PAP_fibrillin"/>
    <property type="match status" value="1"/>
</dbReference>
<organism evidence="5 6">
    <name type="scientific">Tribonema minus</name>
    <dbReference type="NCBI Taxonomy" id="303371"/>
    <lineage>
        <taxon>Eukaryota</taxon>
        <taxon>Sar</taxon>
        <taxon>Stramenopiles</taxon>
        <taxon>Ochrophyta</taxon>
        <taxon>PX clade</taxon>
        <taxon>Xanthophyceae</taxon>
        <taxon>Tribonematales</taxon>
        <taxon>Tribonemataceae</taxon>
        <taxon>Tribonema</taxon>
    </lineage>
</organism>
<evidence type="ECO:0000256" key="1">
    <source>
        <dbReference type="ARBA" id="ARBA00004474"/>
    </source>
</evidence>
<feature type="chain" id="PRO_5032690439" description="Plastid lipid-associated protein/fibrillin conserved domain-containing protein" evidence="3">
    <location>
        <begin position="22"/>
        <end position="227"/>
    </location>
</feature>
<comment type="subcellular location">
    <subcellularLocation>
        <location evidence="1">Plastid</location>
    </subcellularLocation>
</comment>
<comment type="caution">
    <text evidence="5">The sequence shown here is derived from an EMBL/GenBank/DDBJ whole genome shotgun (WGS) entry which is preliminary data.</text>
</comment>
<protein>
    <recommendedName>
        <fullName evidence="4">Plastid lipid-associated protein/fibrillin conserved domain-containing protein</fullName>
    </recommendedName>
</protein>
<dbReference type="AlphaFoldDB" id="A0A835ZKP4"/>
<keyword evidence="2" id="KW-0934">Plastid</keyword>
<proteinExistence type="predicted"/>
<dbReference type="InterPro" id="IPR006843">
    <property type="entry name" value="PAP/fibrillin_dom"/>
</dbReference>
<evidence type="ECO:0000256" key="3">
    <source>
        <dbReference type="SAM" id="SignalP"/>
    </source>
</evidence>
<reference evidence="5" key="1">
    <citation type="submission" date="2021-02" db="EMBL/GenBank/DDBJ databases">
        <title>First Annotated Genome of the Yellow-green Alga Tribonema minus.</title>
        <authorList>
            <person name="Mahan K.M."/>
        </authorList>
    </citation>
    <scope>NUCLEOTIDE SEQUENCE</scope>
    <source>
        <strain evidence="5">UTEX B ZZ1240</strain>
    </source>
</reference>